<organism evidence="3 4">
    <name type="scientific">Aspergillus cavernicola</name>
    <dbReference type="NCBI Taxonomy" id="176166"/>
    <lineage>
        <taxon>Eukaryota</taxon>
        <taxon>Fungi</taxon>
        <taxon>Dikarya</taxon>
        <taxon>Ascomycota</taxon>
        <taxon>Pezizomycotina</taxon>
        <taxon>Eurotiomycetes</taxon>
        <taxon>Eurotiomycetidae</taxon>
        <taxon>Eurotiales</taxon>
        <taxon>Aspergillaceae</taxon>
        <taxon>Aspergillus</taxon>
        <taxon>Aspergillus subgen. Nidulantes</taxon>
    </lineage>
</organism>
<name>A0ABR4HTI9_9EURO</name>
<feature type="compositionally biased region" description="Basic and acidic residues" evidence="1">
    <location>
        <begin position="464"/>
        <end position="476"/>
    </location>
</feature>
<evidence type="ECO:0000313" key="3">
    <source>
        <dbReference type="EMBL" id="KAL2818770.1"/>
    </source>
</evidence>
<dbReference type="InterPro" id="IPR029058">
    <property type="entry name" value="AB_hydrolase_fold"/>
</dbReference>
<feature type="domain" description="T6SS Phospholipase effector Tle1-like catalytic" evidence="2">
    <location>
        <begin position="23"/>
        <end position="305"/>
    </location>
</feature>
<evidence type="ECO:0000313" key="4">
    <source>
        <dbReference type="Proteomes" id="UP001610335"/>
    </source>
</evidence>
<feature type="compositionally biased region" description="Low complexity" evidence="1">
    <location>
        <begin position="433"/>
        <end position="444"/>
    </location>
</feature>
<dbReference type="Pfam" id="PF09994">
    <property type="entry name" value="T6SS_Tle1-like_cat"/>
    <property type="match status" value="1"/>
</dbReference>
<comment type="caution">
    <text evidence="3">The sequence shown here is derived from an EMBL/GenBank/DDBJ whole genome shotgun (WGS) entry which is preliminary data.</text>
</comment>
<dbReference type="SUPFAM" id="SSF53474">
    <property type="entry name" value="alpha/beta-Hydrolases"/>
    <property type="match status" value="1"/>
</dbReference>
<feature type="compositionally biased region" description="Pro residues" evidence="1">
    <location>
        <begin position="1"/>
        <end position="12"/>
    </location>
</feature>
<dbReference type="Proteomes" id="UP001610335">
    <property type="component" value="Unassembled WGS sequence"/>
</dbReference>
<evidence type="ECO:0000259" key="2">
    <source>
        <dbReference type="Pfam" id="PF09994"/>
    </source>
</evidence>
<dbReference type="PANTHER" id="PTHR33840:SF2">
    <property type="entry name" value="TLE1 PHOSPHOLIPASE DOMAIN-CONTAINING PROTEIN"/>
    <property type="match status" value="1"/>
</dbReference>
<sequence>MPPQSHPTPFYEPEPASMPSQPRRLVLCFDGTGNHYQGTEEDTNIVKIYEMLERHIPGQYAYYQPGIGTLTYVRGSSSGSSGFNFWNRFKSRIRALIDQGVGTSFINHLLAGYKFVMRYYSTGDHIYIFGFSRGAYTARFLAEMIHNIGLLSRGNEEMVPFAWDTFSRFQSSRGNVPQTQEDRDLERYMKKFKTTFCRPDVGVHFLGLFDCVNSVGQFEIPFFRRSYRYIASPSARHIRHAVSIHERRLKFKPALFHIDPEQRSKVDFREVWFSGNHGDVGGGWPLHRGQRHLLSDIPLKWMIQEVLNLPGSESKLAFMTTNLENMVRDESQSLCRDEEPGTETYHTQQVTNKPHDKLRFGHGGSAGSVLLWWILEILPVASRLELEEGKWIPRRLPPNFGAARDIPHEATIHPSVYEMLESGILEDFPIPKPGGDNPNLPPGLLDDERRHVQCENGNGNEGGSGRKEVNGLDVRE</sequence>
<reference evidence="3 4" key="1">
    <citation type="submission" date="2024-07" db="EMBL/GenBank/DDBJ databases">
        <title>Section-level genome sequencing and comparative genomics of Aspergillus sections Usti and Cavernicolus.</title>
        <authorList>
            <consortium name="Lawrence Berkeley National Laboratory"/>
            <person name="Nybo J.L."/>
            <person name="Vesth T.C."/>
            <person name="Theobald S."/>
            <person name="Frisvad J.C."/>
            <person name="Larsen T.O."/>
            <person name="Kjaerboelling I."/>
            <person name="Rothschild-Mancinelli K."/>
            <person name="Lyhne E.K."/>
            <person name="Kogle M.E."/>
            <person name="Barry K."/>
            <person name="Clum A."/>
            <person name="Na H."/>
            <person name="Ledsgaard L."/>
            <person name="Lin J."/>
            <person name="Lipzen A."/>
            <person name="Kuo A."/>
            <person name="Riley R."/>
            <person name="Mondo S."/>
            <person name="LaButti K."/>
            <person name="Haridas S."/>
            <person name="Pangalinan J."/>
            <person name="Salamov A.A."/>
            <person name="Simmons B.A."/>
            <person name="Magnuson J.K."/>
            <person name="Chen J."/>
            <person name="Drula E."/>
            <person name="Henrissat B."/>
            <person name="Wiebenga A."/>
            <person name="Lubbers R.J."/>
            <person name="Gomes A.C."/>
            <person name="Makela M.R."/>
            <person name="Stajich J."/>
            <person name="Grigoriev I.V."/>
            <person name="Mortensen U.H."/>
            <person name="De vries R.P."/>
            <person name="Baker S.E."/>
            <person name="Andersen M.R."/>
        </authorList>
    </citation>
    <scope>NUCLEOTIDE SEQUENCE [LARGE SCALE GENOMIC DNA]</scope>
    <source>
        <strain evidence="3 4">CBS 600.67</strain>
    </source>
</reference>
<proteinExistence type="predicted"/>
<feature type="region of interest" description="Disordered" evidence="1">
    <location>
        <begin position="1"/>
        <end position="20"/>
    </location>
</feature>
<dbReference type="PANTHER" id="PTHR33840">
    <property type="match status" value="1"/>
</dbReference>
<dbReference type="InterPro" id="IPR018712">
    <property type="entry name" value="Tle1-like_cat"/>
</dbReference>
<dbReference type="EMBL" id="JBFXLS010000081">
    <property type="protein sequence ID" value="KAL2818770.1"/>
    <property type="molecule type" value="Genomic_DNA"/>
</dbReference>
<protein>
    <recommendedName>
        <fullName evidence="2">T6SS Phospholipase effector Tle1-like catalytic domain-containing protein</fullName>
    </recommendedName>
</protein>
<keyword evidence="4" id="KW-1185">Reference proteome</keyword>
<accession>A0ABR4HTI9</accession>
<evidence type="ECO:0000256" key="1">
    <source>
        <dbReference type="SAM" id="MobiDB-lite"/>
    </source>
</evidence>
<gene>
    <name evidence="3" type="ORF">BDW59DRAFT_165309</name>
</gene>
<feature type="region of interest" description="Disordered" evidence="1">
    <location>
        <begin position="429"/>
        <end position="476"/>
    </location>
</feature>